<reference evidence="11" key="3">
    <citation type="submission" date="2015-04" db="UniProtKB">
        <authorList>
            <consortium name="EnsemblPlants"/>
        </authorList>
    </citation>
    <scope>IDENTIFICATION</scope>
    <source>
        <strain evidence="11">cv. Jemalong A17</strain>
    </source>
</reference>
<dbReference type="Pfam" id="PF17181">
    <property type="entry name" value="EPF"/>
    <property type="match status" value="1"/>
</dbReference>
<evidence type="ECO:0000313" key="11">
    <source>
        <dbReference type="EnsemblPlants" id="KEH21967"/>
    </source>
</evidence>
<sequence length="130" mass="14544">MSVIKTNFCYTSFFTLTVFTIIFNSTIVSPIACQDTRCSIHLKDNKDVKPFEEIGQGMVSESKSEGNEVSSMRFFRLIGSHPPNCKGKCGTCTPCTLTREQLPPSDVTDPAPERWMCKCGNKLYDPYGKI</sequence>
<comment type="function">
    <text evidence="7">Controls stomatal patterning.</text>
</comment>
<dbReference type="Proteomes" id="UP000265566">
    <property type="component" value="Chromosome 4"/>
</dbReference>
<dbReference type="HOGENOM" id="CLU_135272_3_1_1"/>
<feature type="transmembrane region" description="Helical" evidence="8">
    <location>
        <begin position="12"/>
        <end position="32"/>
    </location>
</feature>
<reference evidence="9 12" key="2">
    <citation type="journal article" date="2014" name="BMC Genomics">
        <title>An improved genome release (version Mt4.0) for the model legume Medicago truncatula.</title>
        <authorList>
            <person name="Tang H."/>
            <person name="Krishnakumar V."/>
            <person name="Bidwell S."/>
            <person name="Rosen B."/>
            <person name="Chan A."/>
            <person name="Zhou S."/>
            <person name="Gentzbittel L."/>
            <person name="Childs K.L."/>
            <person name="Yandell M."/>
            <person name="Gundlach H."/>
            <person name="Mayer K.F."/>
            <person name="Schwartz D.C."/>
            <person name="Town C.D."/>
        </authorList>
    </citation>
    <scope>GENOME REANNOTATION</scope>
    <source>
        <strain evidence="9">A17</strain>
        <strain evidence="11 12">cv. Jemalong A17</strain>
    </source>
</reference>
<dbReference type="PANTHER" id="PTHR33109:SF4">
    <property type="entry name" value="EPIDERMAL PATTERNING FACTOR-LIKE PROTEIN 6"/>
    <property type="match status" value="1"/>
</dbReference>
<dbReference type="PANTHER" id="PTHR33109">
    <property type="entry name" value="EPIDERMAL PATTERNING FACTOR-LIKE PROTEIN 4"/>
    <property type="match status" value="1"/>
</dbReference>
<dbReference type="GO" id="GO:0005576">
    <property type="term" value="C:extracellular region"/>
    <property type="evidence" value="ECO:0007669"/>
    <property type="project" value="UniProtKB-SubCell"/>
</dbReference>
<dbReference type="AlphaFoldDB" id="A0A072TX12"/>
<evidence type="ECO:0000256" key="4">
    <source>
        <dbReference type="ARBA" id="ARBA00022525"/>
    </source>
</evidence>
<keyword evidence="8" id="KW-1133">Transmembrane helix</keyword>
<keyword evidence="3 7" id="KW-0217">Developmental protein</keyword>
<keyword evidence="4 7" id="KW-0964">Secreted</keyword>
<keyword evidence="12" id="KW-1185">Reference proteome</keyword>
<accession>A0A072TX12</accession>
<dbReference type="SMR" id="A0A072TX12"/>
<evidence type="ECO:0000256" key="2">
    <source>
        <dbReference type="ARBA" id="ARBA00008127"/>
    </source>
</evidence>
<evidence type="ECO:0000313" key="13">
    <source>
        <dbReference type="Proteomes" id="UP000265566"/>
    </source>
</evidence>
<evidence type="ECO:0000256" key="7">
    <source>
        <dbReference type="RuleBase" id="RU367102"/>
    </source>
</evidence>
<dbReference type="EMBL" id="CM001223">
    <property type="protein sequence ID" value="KEH21967.1"/>
    <property type="molecule type" value="Genomic_DNA"/>
</dbReference>
<gene>
    <name evidence="11" type="primary">25497765</name>
    <name evidence="9" type="ordered locus">MTR_7g028475</name>
    <name evidence="10" type="ORF">MtrunA17_Chr4g0018991</name>
</gene>
<reference evidence="9 12" key="1">
    <citation type="journal article" date="2011" name="Nature">
        <title>The Medicago genome provides insight into the evolution of rhizobial symbioses.</title>
        <authorList>
            <person name="Young N.D."/>
            <person name="Debelle F."/>
            <person name="Oldroyd G.E."/>
            <person name="Geurts R."/>
            <person name="Cannon S.B."/>
            <person name="Udvardi M.K."/>
            <person name="Benedito V.A."/>
            <person name="Mayer K.F."/>
            <person name="Gouzy J."/>
            <person name="Schoof H."/>
            <person name="Van de Peer Y."/>
            <person name="Proost S."/>
            <person name="Cook D.R."/>
            <person name="Meyers B.C."/>
            <person name="Spannagl M."/>
            <person name="Cheung F."/>
            <person name="De Mita S."/>
            <person name="Krishnakumar V."/>
            <person name="Gundlach H."/>
            <person name="Zhou S."/>
            <person name="Mudge J."/>
            <person name="Bharti A.K."/>
            <person name="Murray J.D."/>
            <person name="Naoumkina M.A."/>
            <person name="Rosen B."/>
            <person name="Silverstein K.A."/>
            <person name="Tang H."/>
            <person name="Rombauts S."/>
            <person name="Zhao P.X."/>
            <person name="Zhou P."/>
            <person name="Barbe V."/>
            <person name="Bardou P."/>
            <person name="Bechner M."/>
            <person name="Bellec A."/>
            <person name="Berger A."/>
            <person name="Berges H."/>
            <person name="Bidwell S."/>
            <person name="Bisseling T."/>
            <person name="Choisne N."/>
            <person name="Couloux A."/>
            <person name="Denny R."/>
            <person name="Deshpande S."/>
            <person name="Dai X."/>
            <person name="Doyle J.J."/>
            <person name="Dudez A.M."/>
            <person name="Farmer A.D."/>
            <person name="Fouteau S."/>
            <person name="Franken C."/>
            <person name="Gibelin C."/>
            <person name="Gish J."/>
            <person name="Goldstein S."/>
            <person name="Gonzalez A.J."/>
            <person name="Green P.J."/>
            <person name="Hallab A."/>
            <person name="Hartog M."/>
            <person name="Hua A."/>
            <person name="Humphray S.J."/>
            <person name="Jeong D.H."/>
            <person name="Jing Y."/>
            <person name="Jocker A."/>
            <person name="Kenton S.M."/>
            <person name="Kim D.J."/>
            <person name="Klee K."/>
            <person name="Lai H."/>
            <person name="Lang C."/>
            <person name="Lin S."/>
            <person name="Macmil S.L."/>
            <person name="Magdelenat G."/>
            <person name="Matthews L."/>
            <person name="McCorrison J."/>
            <person name="Monaghan E.L."/>
            <person name="Mun J.H."/>
            <person name="Najar F.Z."/>
            <person name="Nicholson C."/>
            <person name="Noirot C."/>
            <person name="O'Bleness M."/>
            <person name="Paule C.R."/>
            <person name="Poulain J."/>
            <person name="Prion F."/>
            <person name="Qin B."/>
            <person name="Qu C."/>
            <person name="Retzel E.F."/>
            <person name="Riddle C."/>
            <person name="Sallet E."/>
            <person name="Samain S."/>
            <person name="Samson N."/>
            <person name="Sanders I."/>
            <person name="Saurat O."/>
            <person name="Scarpelli C."/>
            <person name="Schiex T."/>
            <person name="Segurens B."/>
            <person name="Severin A.J."/>
            <person name="Sherrier D.J."/>
            <person name="Shi R."/>
            <person name="Sims S."/>
            <person name="Singer S.R."/>
            <person name="Sinharoy S."/>
            <person name="Sterck L."/>
            <person name="Viollet A."/>
            <person name="Wang B.B."/>
            <person name="Wang K."/>
            <person name="Wang M."/>
            <person name="Wang X."/>
            <person name="Warfsmann J."/>
            <person name="Weissenbach J."/>
            <person name="White D.D."/>
            <person name="White J.D."/>
            <person name="Wiley G.B."/>
            <person name="Wincker P."/>
            <person name="Xing Y."/>
            <person name="Yang L."/>
            <person name="Yao Z."/>
            <person name="Ying F."/>
            <person name="Zhai J."/>
            <person name="Zhou L."/>
            <person name="Zuber A."/>
            <person name="Denarie J."/>
            <person name="Dixon R.A."/>
            <person name="May G.D."/>
            <person name="Schwartz D.C."/>
            <person name="Rogers J."/>
            <person name="Quetier F."/>
            <person name="Town C.D."/>
            <person name="Roe B.A."/>
        </authorList>
    </citation>
    <scope>NUCLEOTIDE SEQUENCE [LARGE SCALE GENOMIC DNA]</scope>
    <source>
        <strain evidence="9">A17</strain>
        <strain evidence="11 12">cv. Jemalong A17</strain>
    </source>
</reference>
<name>A0A072TX12_MEDTR</name>
<evidence type="ECO:0000256" key="6">
    <source>
        <dbReference type="ARBA" id="ARBA00023157"/>
    </source>
</evidence>
<evidence type="ECO:0000313" key="9">
    <source>
        <dbReference type="EMBL" id="KEH21967.1"/>
    </source>
</evidence>
<dbReference type="InterPro" id="IPR039455">
    <property type="entry name" value="EPFL"/>
</dbReference>
<dbReference type="Gramene" id="rna22045">
    <property type="protein sequence ID" value="RHN59879.1"/>
    <property type="gene ID" value="gene22045"/>
</dbReference>
<keyword evidence="6" id="KW-1015">Disulfide bond</keyword>
<comment type="similarity">
    <text evidence="2 7">Belongs to the plant cysteine rich small secretory peptide family. Epidermal patterning factor subfamily.</text>
</comment>
<dbReference type="Proteomes" id="UP000002051">
    <property type="component" value="Unassembled WGS sequence"/>
</dbReference>
<evidence type="ECO:0000313" key="10">
    <source>
        <dbReference type="EMBL" id="RHN59879.1"/>
    </source>
</evidence>
<keyword evidence="5" id="KW-0732">Signal</keyword>
<dbReference type="STRING" id="3880.A0A072TX12"/>
<evidence type="ECO:0000256" key="1">
    <source>
        <dbReference type="ARBA" id="ARBA00004613"/>
    </source>
</evidence>
<comment type="subcellular location">
    <subcellularLocation>
        <location evidence="1 7">Secreted</location>
    </subcellularLocation>
</comment>
<proteinExistence type="inferred from homology"/>
<keyword evidence="8 9" id="KW-0812">Transmembrane</keyword>
<evidence type="ECO:0000256" key="5">
    <source>
        <dbReference type="ARBA" id="ARBA00022729"/>
    </source>
</evidence>
<reference evidence="13" key="4">
    <citation type="journal article" date="2018" name="Nat. Plants">
        <title>Whole-genome landscape of Medicago truncatula symbiotic genes.</title>
        <authorList>
            <person name="Pecrix Y."/>
            <person name="Staton S.E."/>
            <person name="Sallet E."/>
            <person name="Lelandais-Briere C."/>
            <person name="Moreau S."/>
            <person name="Carrere S."/>
            <person name="Blein T."/>
            <person name="Jardinaud M.F."/>
            <person name="Latrasse D."/>
            <person name="Zouine M."/>
            <person name="Zahm M."/>
            <person name="Kreplak J."/>
            <person name="Mayjonade B."/>
            <person name="Satge C."/>
            <person name="Perez M."/>
            <person name="Cauet S."/>
            <person name="Marande W."/>
            <person name="Chantry-Darmon C."/>
            <person name="Lopez-Roques C."/>
            <person name="Bouchez O."/>
            <person name="Berard A."/>
            <person name="Debelle F."/>
            <person name="Munos S."/>
            <person name="Bendahmane A."/>
            <person name="Berges H."/>
            <person name="Niebel A."/>
            <person name="Buitink J."/>
            <person name="Frugier F."/>
            <person name="Benhamed M."/>
            <person name="Crespi M."/>
            <person name="Gouzy J."/>
            <person name="Gamas P."/>
        </authorList>
    </citation>
    <scope>NUCLEOTIDE SEQUENCE [LARGE SCALE GENOMIC DNA]</scope>
    <source>
        <strain evidence="13">cv. Jemalong A17</strain>
    </source>
</reference>
<evidence type="ECO:0000313" key="12">
    <source>
        <dbReference type="Proteomes" id="UP000002051"/>
    </source>
</evidence>
<dbReference type="GO" id="GO:0010052">
    <property type="term" value="P:guard cell differentiation"/>
    <property type="evidence" value="ECO:0000318"/>
    <property type="project" value="GO_Central"/>
</dbReference>
<dbReference type="EMBL" id="PSQE01000004">
    <property type="protein sequence ID" value="RHN59879.1"/>
    <property type="molecule type" value="Genomic_DNA"/>
</dbReference>
<protein>
    <recommendedName>
        <fullName evidence="7">Epidermal patterning factor-like protein</fullName>
    </recommendedName>
</protein>
<dbReference type="EnsemblPlants" id="KEH21967">
    <property type="protein sequence ID" value="KEH21967"/>
    <property type="gene ID" value="MTR_7g028475"/>
</dbReference>
<reference evidence="10" key="5">
    <citation type="journal article" date="2018" name="Nat. Plants">
        <title>Whole-genome landscape of Medicago truncatula symbiotic genes.</title>
        <authorList>
            <person name="Pecrix Y."/>
            <person name="Gamas P."/>
            <person name="Carrere S."/>
        </authorList>
    </citation>
    <scope>NUCLEOTIDE SEQUENCE</scope>
    <source>
        <tissue evidence="10">Leaves</tissue>
    </source>
</reference>
<organism evidence="9 12">
    <name type="scientific">Medicago truncatula</name>
    <name type="common">Barrel medic</name>
    <name type="synonym">Medicago tribuloides</name>
    <dbReference type="NCBI Taxonomy" id="3880"/>
    <lineage>
        <taxon>Eukaryota</taxon>
        <taxon>Viridiplantae</taxon>
        <taxon>Streptophyta</taxon>
        <taxon>Embryophyta</taxon>
        <taxon>Tracheophyta</taxon>
        <taxon>Spermatophyta</taxon>
        <taxon>Magnoliopsida</taxon>
        <taxon>eudicotyledons</taxon>
        <taxon>Gunneridae</taxon>
        <taxon>Pentapetalae</taxon>
        <taxon>rosids</taxon>
        <taxon>fabids</taxon>
        <taxon>Fabales</taxon>
        <taxon>Fabaceae</taxon>
        <taxon>Papilionoideae</taxon>
        <taxon>50 kb inversion clade</taxon>
        <taxon>NPAAA clade</taxon>
        <taxon>Hologalegina</taxon>
        <taxon>IRL clade</taxon>
        <taxon>Trifolieae</taxon>
        <taxon>Medicago</taxon>
    </lineage>
</organism>
<keyword evidence="8" id="KW-0472">Membrane</keyword>
<evidence type="ECO:0000256" key="3">
    <source>
        <dbReference type="ARBA" id="ARBA00022473"/>
    </source>
</evidence>
<dbReference type="KEGG" id="mtr:25497765"/>
<evidence type="ECO:0000256" key="8">
    <source>
        <dbReference type="SAM" id="Phobius"/>
    </source>
</evidence>